<evidence type="ECO:0000256" key="1">
    <source>
        <dbReference type="SAM" id="SignalP"/>
    </source>
</evidence>
<proteinExistence type="predicted"/>
<comment type="caution">
    <text evidence="2">The sequence shown here is derived from an EMBL/GenBank/DDBJ whole genome shotgun (WGS) entry which is preliminary data.</text>
</comment>
<sequence>MKSVGLLITAAAIFSVRTQAQNCSPEKTATLCYCANEDAAATLSVCTNTFGFQSVVGRDGVTKCQAGAGFKFSQCDFADACGGLKAVCS</sequence>
<accession>A0AAD9M6V8</accession>
<keyword evidence="3" id="KW-1185">Reference proteome</keyword>
<dbReference type="AlphaFoldDB" id="A0AAD9M6V8"/>
<dbReference type="EMBL" id="MU842847">
    <property type="protein sequence ID" value="KAK2030778.1"/>
    <property type="molecule type" value="Genomic_DNA"/>
</dbReference>
<gene>
    <name evidence="2" type="ORF">LX32DRAFT_692192</name>
</gene>
<reference evidence="2" key="1">
    <citation type="submission" date="2021-06" db="EMBL/GenBank/DDBJ databases">
        <title>Comparative genomics, transcriptomics and evolutionary studies reveal genomic signatures of adaptation to plant cell wall in hemibiotrophic fungi.</title>
        <authorList>
            <consortium name="DOE Joint Genome Institute"/>
            <person name="Baroncelli R."/>
            <person name="Diaz J.F."/>
            <person name="Benocci T."/>
            <person name="Peng M."/>
            <person name="Battaglia E."/>
            <person name="Haridas S."/>
            <person name="Andreopoulos W."/>
            <person name="Labutti K."/>
            <person name="Pangilinan J."/>
            <person name="Floch G.L."/>
            <person name="Makela M.R."/>
            <person name="Henrissat B."/>
            <person name="Grigoriev I.V."/>
            <person name="Crouch J.A."/>
            <person name="De Vries R.P."/>
            <person name="Sukno S.A."/>
            <person name="Thon M.R."/>
        </authorList>
    </citation>
    <scope>NUCLEOTIDE SEQUENCE</scope>
    <source>
        <strain evidence="2">MAFF235873</strain>
    </source>
</reference>
<feature type="chain" id="PRO_5042135603" description="Extracellular membrane protein CFEM domain-containing protein" evidence="1">
    <location>
        <begin position="21"/>
        <end position="89"/>
    </location>
</feature>
<evidence type="ECO:0008006" key="4">
    <source>
        <dbReference type="Google" id="ProtNLM"/>
    </source>
</evidence>
<evidence type="ECO:0000313" key="3">
    <source>
        <dbReference type="Proteomes" id="UP001232148"/>
    </source>
</evidence>
<feature type="signal peptide" evidence="1">
    <location>
        <begin position="1"/>
        <end position="20"/>
    </location>
</feature>
<protein>
    <recommendedName>
        <fullName evidence="4">Extracellular membrane protein CFEM domain-containing protein</fullName>
    </recommendedName>
</protein>
<evidence type="ECO:0000313" key="2">
    <source>
        <dbReference type="EMBL" id="KAK2030778.1"/>
    </source>
</evidence>
<organism evidence="2 3">
    <name type="scientific">Colletotrichum zoysiae</name>
    <dbReference type="NCBI Taxonomy" id="1216348"/>
    <lineage>
        <taxon>Eukaryota</taxon>
        <taxon>Fungi</taxon>
        <taxon>Dikarya</taxon>
        <taxon>Ascomycota</taxon>
        <taxon>Pezizomycotina</taxon>
        <taxon>Sordariomycetes</taxon>
        <taxon>Hypocreomycetidae</taxon>
        <taxon>Glomerellales</taxon>
        <taxon>Glomerellaceae</taxon>
        <taxon>Colletotrichum</taxon>
        <taxon>Colletotrichum graminicola species complex</taxon>
    </lineage>
</organism>
<dbReference type="Proteomes" id="UP001232148">
    <property type="component" value="Unassembled WGS sequence"/>
</dbReference>
<name>A0AAD9M6V8_9PEZI</name>
<keyword evidence="1" id="KW-0732">Signal</keyword>